<proteinExistence type="predicted"/>
<dbReference type="Proteomes" id="UP001449795">
    <property type="component" value="Chromosome"/>
</dbReference>
<organism evidence="1 2">
    <name type="scientific">Nguyenibacter vanlangensis</name>
    <dbReference type="NCBI Taxonomy" id="1216886"/>
    <lineage>
        <taxon>Bacteria</taxon>
        <taxon>Pseudomonadati</taxon>
        <taxon>Pseudomonadota</taxon>
        <taxon>Alphaproteobacteria</taxon>
        <taxon>Acetobacterales</taxon>
        <taxon>Acetobacteraceae</taxon>
        <taxon>Nguyenibacter</taxon>
    </lineage>
</organism>
<evidence type="ECO:0008006" key="3">
    <source>
        <dbReference type="Google" id="ProtNLM"/>
    </source>
</evidence>
<protein>
    <recommendedName>
        <fullName evidence="3">Mannitol repressor</fullName>
    </recommendedName>
</protein>
<sequence length="211" mass="24762">MMPDHSNKFTKLNSVFTDDGTNVRRQFVLAGLILTTFERFKKYTIDRVDGFFSQHIEISNGELCYIRGNEFKRLIRETGSGKDGQHSNKAFRAALHWFCDANAIDLGELNEIERLYTIRNEIGHELLLILADDRKLPLTLSDVLFIFSIYVKIVRWWIKEIEMTTEPDITRDQYESIDWHQVETIDTIILREILQKALSNDIEWNNHLNAI</sequence>
<accession>A0ABZ3D560</accession>
<dbReference type="RefSeq" id="WP_342628336.1">
    <property type="nucleotide sequence ID" value="NZ_CP152276.1"/>
</dbReference>
<name>A0ABZ3D560_9PROT</name>
<dbReference type="EMBL" id="CP152276">
    <property type="protein sequence ID" value="XAE42676.1"/>
    <property type="molecule type" value="Genomic_DNA"/>
</dbReference>
<evidence type="ECO:0000313" key="1">
    <source>
        <dbReference type="EMBL" id="XAE42676.1"/>
    </source>
</evidence>
<reference evidence="1 2" key="1">
    <citation type="submission" date="2024-04" db="EMBL/GenBank/DDBJ databases">
        <title>Complete genome sequence of Nguyenibacter vanlangesis HBCM-1154, a strain capable of nitrogen fixation, IAA production, and phosphorus solubilization isolated from sugarcane soil.</title>
        <authorList>
            <person name="MY HANH P."/>
        </authorList>
    </citation>
    <scope>NUCLEOTIDE SEQUENCE [LARGE SCALE GENOMIC DNA]</scope>
    <source>
        <strain evidence="1 2">HBCM 1154</strain>
    </source>
</reference>
<gene>
    <name evidence="1" type="ORF">AAC691_20925</name>
</gene>
<keyword evidence="2" id="KW-1185">Reference proteome</keyword>
<evidence type="ECO:0000313" key="2">
    <source>
        <dbReference type="Proteomes" id="UP001449795"/>
    </source>
</evidence>